<reference evidence="1" key="1">
    <citation type="submission" date="2023-06" db="EMBL/GenBank/DDBJ databases">
        <title>Genomic analysis of the entomopathogenic nematode Steinernema hermaphroditum.</title>
        <authorList>
            <person name="Schwarz E.M."/>
            <person name="Heppert J.K."/>
            <person name="Baniya A."/>
            <person name="Schwartz H.T."/>
            <person name="Tan C.-H."/>
            <person name="Antoshechkin I."/>
            <person name="Sternberg P.W."/>
            <person name="Goodrich-Blair H."/>
            <person name="Dillman A.R."/>
        </authorList>
    </citation>
    <scope>NUCLEOTIDE SEQUENCE</scope>
    <source>
        <strain evidence="1">PS9179</strain>
        <tissue evidence="1">Whole animal</tissue>
    </source>
</reference>
<gene>
    <name evidence="1" type="ORF">QR680_002764</name>
</gene>
<keyword evidence="2" id="KW-1185">Reference proteome</keyword>
<proteinExistence type="predicted"/>
<name>A0AA39LIC1_9BILA</name>
<protein>
    <submittedName>
        <fullName evidence="1">Uncharacterized protein</fullName>
    </submittedName>
</protein>
<dbReference type="Proteomes" id="UP001175271">
    <property type="component" value="Unassembled WGS sequence"/>
</dbReference>
<dbReference type="AlphaFoldDB" id="A0AA39LIC1"/>
<evidence type="ECO:0000313" key="1">
    <source>
        <dbReference type="EMBL" id="KAK0398806.1"/>
    </source>
</evidence>
<evidence type="ECO:0000313" key="2">
    <source>
        <dbReference type="Proteomes" id="UP001175271"/>
    </source>
</evidence>
<dbReference type="EMBL" id="JAUCMV010000005">
    <property type="protein sequence ID" value="KAK0398806.1"/>
    <property type="molecule type" value="Genomic_DNA"/>
</dbReference>
<accession>A0AA39LIC1</accession>
<sequence>MYVWKNTPTSGSCHDPKKTDEITKDWKLEVPAARTASAKARCLKEAQKRKRPKKDLLEEASETVKKIEPLKSLEEEHCVVALLGTTRSLKGIEEENLLGYSSMGYENSKRTKNRLKRFISVLRRFYKHSKKKLSWRLFTILRSF</sequence>
<organism evidence="1 2">
    <name type="scientific">Steinernema hermaphroditum</name>
    <dbReference type="NCBI Taxonomy" id="289476"/>
    <lineage>
        <taxon>Eukaryota</taxon>
        <taxon>Metazoa</taxon>
        <taxon>Ecdysozoa</taxon>
        <taxon>Nematoda</taxon>
        <taxon>Chromadorea</taxon>
        <taxon>Rhabditida</taxon>
        <taxon>Tylenchina</taxon>
        <taxon>Panagrolaimomorpha</taxon>
        <taxon>Strongyloidoidea</taxon>
        <taxon>Steinernematidae</taxon>
        <taxon>Steinernema</taxon>
    </lineage>
</organism>
<comment type="caution">
    <text evidence="1">The sequence shown here is derived from an EMBL/GenBank/DDBJ whole genome shotgun (WGS) entry which is preliminary data.</text>
</comment>